<dbReference type="RefSeq" id="WP_277578830.1">
    <property type="nucleotide sequence ID" value="NZ_JANRMI010000004.1"/>
</dbReference>
<evidence type="ECO:0000259" key="1">
    <source>
        <dbReference type="Pfam" id="PF02350"/>
    </source>
</evidence>
<dbReference type="Proteomes" id="UP001152321">
    <property type="component" value="Unassembled WGS sequence"/>
</dbReference>
<dbReference type="InterPro" id="IPR029767">
    <property type="entry name" value="WecB-like"/>
</dbReference>
<dbReference type="PANTHER" id="PTHR43174">
    <property type="entry name" value="UDP-N-ACETYLGLUCOSAMINE 2-EPIMERASE"/>
    <property type="match status" value="1"/>
</dbReference>
<organism evidence="2 3">
    <name type="scientific">Bdellovibrio svalbardensis</name>
    <dbReference type="NCBI Taxonomy" id="2972972"/>
    <lineage>
        <taxon>Bacteria</taxon>
        <taxon>Pseudomonadati</taxon>
        <taxon>Bdellovibrionota</taxon>
        <taxon>Bdellovibrionia</taxon>
        <taxon>Bdellovibrionales</taxon>
        <taxon>Pseudobdellovibrionaceae</taxon>
        <taxon>Bdellovibrio</taxon>
    </lineage>
</organism>
<dbReference type="InterPro" id="IPR003331">
    <property type="entry name" value="UDP_GlcNAc_Epimerase_2_dom"/>
</dbReference>
<name>A0ABT6DLF7_9BACT</name>
<dbReference type="PANTHER" id="PTHR43174:SF3">
    <property type="entry name" value="UDP-N-ACETYLGLUCOSAMINE 2-EPIMERASE"/>
    <property type="match status" value="1"/>
</dbReference>
<keyword evidence="2" id="KW-0326">Glycosidase</keyword>
<dbReference type="Gene3D" id="3.40.50.2000">
    <property type="entry name" value="Glycogen Phosphorylase B"/>
    <property type="match status" value="2"/>
</dbReference>
<protein>
    <submittedName>
        <fullName evidence="2">UDP-N-acetylglucosamine 2-epimerase</fullName>
        <ecNumber evidence="2">3.2.1.183</ecNumber>
    </submittedName>
</protein>
<comment type="caution">
    <text evidence="2">The sequence shown here is derived from an EMBL/GenBank/DDBJ whole genome shotgun (WGS) entry which is preliminary data.</text>
</comment>
<proteinExistence type="predicted"/>
<dbReference type="EC" id="3.2.1.183" evidence="2"/>
<gene>
    <name evidence="2" type="primary">neuC</name>
    <name evidence="2" type="ORF">NWE73_13305</name>
</gene>
<evidence type="ECO:0000313" key="2">
    <source>
        <dbReference type="EMBL" id="MDG0817352.1"/>
    </source>
</evidence>
<reference evidence="2" key="1">
    <citation type="submission" date="2022-08" db="EMBL/GenBank/DDBJ databases">
        <title>Novel Bdellovibrio Species Isolated from Svalbard: Designation Bdellovibrio svalbardensis.</title>
        <authorList>
            <person name="Mitchell R.J."/>
            <person name="Choi S.Y."/>
        </authorList>
    </citation>
    <scope>NUCLEOTIDE SEQUENCE</scope>
    <source>
        <strain evidence="2">PAP01</strain>
    </source>
</reference>
<feature type="domain" description="UDP-N-acetylglucosamine 2-epimerase" evidence="1">
    <location>
        <begin position="27"/>
        <end position="372"/>
    </location>
</feature>
<dbReference type="GO" id="GO:0016798">
    <property type="term" value="F:hydrolase activity, acting on glycosyl bonds"/>
    <property type="evidence" value="ECO:0007669"/>
    <property type="project" value="UniProtKB-KW"/>
</dbReference>
<sequence>MSHKKRILAMTATRSDYDLLSYLYKLLAADPDIDFRLLVSGTHLSKTYGYSVKEIEHDMIPILTKIETLFDSDSKAARLKSAALLMENSLHSINDFSPEVVIFCADREDAIAGALIATYLQIPGVHFFGGDHASDGHIDHSVRHATSKLSTAHFVSTLEHKERLLKMGEPPSRIFQIGSPAIDKLIAEKHMSKDDLKIALGLKGSWPQKYALLTYHPMSNEEAQSGQHMEDIITSLKTEGYAIFCNSPNVDSGSKEILSIINKYQHTENFYKFQNLPRETFVNLMRNADLMIGNSSAGVVEAASCKIKVINVGQRQRGRYSAGNVIFCDNNKTSILQAFEQIKSPAYLQLIQSLENPYGDGQSSQRAYEIIKTHNFKDILAKKEDPLSFSVQK</sequence>
<dbReference type="InterPro" id="IPR020004">
    <property type="entry name" value="UDP-GlcNAc_Epase"/>
</dbReference>
<dbReference type="SUPFAM" id="SSF53756">
    <property type="entry name" value="UDP-Glycosyltransferase/glycogen phosphorylase"/>
    <property type="match status" value="1"/>
</dbReference>
<keyword evidence="3" id="KW-1185">Reference proteome</keyword>
<keyword evidence="2" id="KW-0378">Hydrolase</keyword>
<evidence type="ECO:0000313" key="3">
    <source>
        <dbReference type="Proteomes" id="UP001152321"/>
    </source>
</evidence>
<accession>A0ABT6DLF7</accession>
<dbReference type="NCBIfam" id="TIGR03568">
    <property type="entry name" value="NeuC_NnaA"/>
    <property type="match status" value="1"/>
</dbReference>
<dbReference type="Pfam" id="PF02350">
    <property type="entry name" value="Epimerase_2"/>
    <property type="match status" value="1"/>
</dbReference>
<dbReference type="EMBL" id="JANRMI010000004">
    <property type="protein sequence ID" value="MDG0817352.1"/>
    <property type="molecule type" value="Genomic_DNA"/>
</dbReference>